<keyword evidence="3" id="KW-0805">Transcription regulation</keyword>
<reference evidence="6" key="1">
    <citation type="journal article" date="2023" name="Insect Mol. Biol.">
        <title>Genome sequencing provides insights into the evolution of gene families encoding plant cell wall-degrading enzymes in longhorned beetles.</title>
        <authorList>
            <person name="Shin N.R."/>
            <person name="Okamura Y."/>
            <person name="Kirsch R."/>
            <person name="Pauchet Y."/>
        </authorList>
    </citation>
    <scope>NUCLEOTIDE SEQUENCE</scope>
    <source>
        <strain evidence="6">AMC_N1</strain>
    </source>
</reference>
<dbReference type="EMBL" id="JAPWTK010000038">
    <property type="protein sequence ID" value="KAJ8955320.1"/>
    <property type="molecule type" value="Genomic_DNA"/>
</dbReference>
<dbReference type="GO" id="GO:0003713">
    <property type="term" value="F:transcription coactivator activity"/>
    <property type="evidence" value="ECO:0007669"/>
    <property type="project" value="TreeGrafter"/>
</dbReference>
<dbReference type="Proteomes" id="UP001162162">
    <property type="component" value="Unassembled WGS sequence"/>
</dbReference>
<dbReference type="GO" id="GO:0006357">
    <property type="term" value="P:regulation of transcription by RNA polymerase II"/>
    <property type="evidence" value="ECO:0007669"/>
    <property type="project" value="TreeGrafter"/>
</dbReference>
<dbReference type="AlphaFoldDB" id="A0AAV8YX47"/>
<comment type="caution">
    <text evidence="6">The sequence shown here is derived from an EMBL/GenBank/DDBJ whole genome shotgun (WGS) entry which is preliminary data.</text>
</comment>
<evidence type="ECO:0000256" key="4">
    <source>
        <dbReference type="ARBA" id="ARBA00023163"/>
    </source>
</evidence>
<proteinExistence type="inferred from homology"/>
<accession>A0AAV8YX47</accession>
<organism evidence="6 7">
    <name type="scientific">Aromia moschata</name>
    <dbReference type="NCBI Taxonomy" id="1265417"/>
    <lineage>
        <taxon>Eukaryota</taxon>
        <taxon>Metazoa</taxon>
        <taxon>Ecdysozoa</taxon>
        <taxon>Arthropoda</taxon>
        <taxon>Hexapoda</taxon>
        <taxon>Insecta</taxon>
        <taxon>Pterygota</taxon>
        <taxon>Neoptera</taxon>
        <taxon>Endopterygota</taxon>
        <taxon>Coleoptera</taxon>
        <taxon>Polyphaga</taxon>
        <taxon>Cucujiformia</taxon>
        <taxon>Chrysomeloidea</taxon>
        <taxon>Cerambycidae</taxon>
        <taxon>Cerambycinae</taxon>
        <taxon>Callichromatini</taxon>
        <taxon>Aromia</taxon>
    </lineage>
</organism>
<evidence type="ECO:0000256" key="2">
    <source>
        <dbReference type="ARBA" id="ARBA00005330"/>
    </source>
</evidence>
<evidence type="ECO:0000256" key="3">
    <source>
        <dbReference type="ARBA" id="ARBA00023015"/>
    </source>
</evidence>
<name>A0AAV8YX47_9CUCU</name>
<evidence type="ECO:0000313" key="7">
    <source>
        <dbReference type="Proteomes" id="UP001162162"/>
    </source>
</evidence>
<sequence>MEKTELKPQKLNNVPEDEILTEIKKCQQELATVNGYNIEELNKLKTVVYNDLQSNELKEQLEKVDKQVLDLYNKIIIARKTAQQDEGEEFDKAIFMEQITKEFEGQADALLKQQIELNQKINGLTDMQMLF</sequence>
<keyword evidence="4" id="KW-0804">Transcription</keyword>
<dbReference type="GO" id="GO:0005634">
    <property type="term" value="C:nucleus"/>
    <property type="evidence" value="ECO:0007669"/>
    <property type="project" value="UniProtKB-SubCell"/>
</dbReference>
<keyword evidence="7" id="KW-1185">Reference proteome</keyword>
<dbReference type="Pfam" id="PF10198">
    <property type="entry name" value="Ada3"/>
    <property type="match status" value="1"/>
</dbReference>
<comment type="similarity">
    <text evidence="2">Belongs to the NGG1 family.</text>
</comment>
<dbReference type="InterPro" id="IPR019340">
    <property type="entry name" value="Histone_AcTrfase_su3"/>
</dbReference>
<evidence type="ECO:0000256" key="1">
    <source>
        <dbReference type="ARBA" id="ARBA00004123"/>
    </source>
</evidence>
<gene>
    <name evidence="6" type="ORF">NQ318_003413</name>
</gene>
<dbReference type="PANTHER" id="PTHR13556:SF2">
    <property type="entry name" value="TRANSCRIPTIONAL ADAPTER 3"/>
    <property type="match status" value="1"/>
</dbReference>
<evidence type="ECO:0000256" key="5">
    <source>
        <dbReference type="ARBA" id="ARBA00023242"/>
    </source>
</evidence>
<keyword evidence="5" id="KW-0539">Nucleus</keyword>
<protein>
    <submittedName>
        <fullName evidence="6">Uncharacterized protein</fullName>
    </submittedName>
</protein>
<dbReference type="PANTHER" id="PTHR13556">
    <property type="entry name" value="TRANSCRIPTIONAL ADAPTER 3-RELATED"/>
    <property type="match status" value="1"/>
</dbReference>
<evidence type="ECO:0000313" key="6">
    <source>
        <dbReference type="EMBL" id="KAJ8955320.1"/>
    </source>
</evidence>
<dbReference type="GO" id="GO:0000124">
    <property type="term" value="C:SAGA complex"/>
    <property type="evidence" value="ECO:0007669"/>
    <property type="project" value="TreeGrafter"/>
</dbReference>
<comment type="subcellular location">
    <subcellularLocation>
        <location evidence="1">Nucleus</location>
    </subcellularLocation>
</comment>